<evidence type="ECO:0000313" key="3">
    <source>
        <dbReference type="EMBL" id="OEU97454.1"/>
    </source>
</evidence>
<dbReference type="InterPro" id="IPR036291">
    <property type="entry name" value="NAD(P)-bd_dom_sf"/>
</dbReference>
<feature type="domain" description="NAD-dependent epimerase/dehydratase" evidence="2">
    <location>
        <begin position="4"/>
        <end position="213"/>
    </location>
</feature>
<feature type="compositionally biased region" description="Basic residues" evidence="1">
    <location>
        <begin position="315"/>
        <end position="325"/>
    </location>
</feature>
<reference evidence="3 4" key="1">
    <citation type="journal article" date="2016" name="Front. Microbiol.">
        <title>Comparative Genomics Analysis of Streptomyces Species Reveals Their Adaptation to the Marine Environment and Their Diversity at the Genomic Level.</title>
        <authorList>
            <person name="Tian X."/>
            <person name="Zhang Z."/>
            <person name="Yang T."/>
            <person name="Chen M."/>
            <person name="Li J."/>
            <person name="Chen F."/>
            <person name="Yang J."/>
            <person name="Li W."/>
            <person name="Zhang B."/>
            <person name="Zhang Z."/>
            <person name="Wu J."/>
            <person name="Zhang C."/>
            <person name="Long L."/>
            <person name="Xiao J."/>
        </authorList>
    </citation>
    <scope>NUCLEOTIDE SEQUENCE [LARGE SCALE GENOMIC DNA]</scope>
    <source>
        <strain evidence="3 4">SCSIO M10379</strain>
    </source>
</reference>
<dbReference type="Pfam" id="PF01370">
    <property type="entry name" value="Epimerase"/>
    <property type="match status" value="1"/>
</dbReference>
<evidence type="ECO:0000256" key="1">
    <source>
        <dbReference type="SAM" id="MobiDB-lite"/>
    </source>
</evidence>
<dbReference type="Proteomes" id="UP000175829">
    <property type="component" value="Unassembled WGS sequence"/>
</dbReference>
<dbReference type="AlphaFoldDB" id="A0A1E7K0K1"/>
<dbReference type="InterPro" id="IPR001509">
    <property type="entry name" value="Epimerase_deHydtase"/>
</dbReference>
<proteinExistence type="predicted"/>
<evidence type="ECO:0000313" key="4">
    <source>
        <dbReference type="Proteomes" id="UP000175829"/>
    </source>
</evidence>
<dbReference type="SUPFAM" id="SSF51735">
    <property type="entry name" value="NAD(P)-binding Rossmann-fold domains"/>
    <property type="match status" value="1"/>
</dbReference>
<organism evidence="3 4">
    <name type="scientific">Streptomyces qinglanensis</name>
    <dbReference type="NCBI Taxonomy" id="943816"/>
    <lineage>
        <taxon>Bacteria</taxon>
        <taxon>Bacillati</taxon>
        <taxon>Actinomycetota</taxon>
        <taxon>Actinomycetes</taxon>
        <taxon>Kitasatosporales</taxon>
        <taxon>Streptomycetaceae</taxon>
        <taxon>Streptomyces</taxon>
    </lineage>
</organism>
<dbReference type="PANTHER" id="PTHR43245:SF52">
    <property type="entry name" value="NAD-DEPENDENT EPIMERASE_DEHYDRATASE"/>
    <property type="match status" value="1"/>
</dbReference>
<gene>
    <name evidence="3" type="ORF">AN217_05750</name>
</gene>
<dbReference type="PANTHER" id="PTHR43245">
    <property type="entry name" value="BIFUNCTIONAL POLYMYXIN RESISTANCE PROTEIN ARNA"/>
    <property type="match status" value="1"/>
</dbReference>
<dbReference type="Gene3D" id="3.40.50.720">
    <property type="entry name" value="NAD(P)-binding Rossmann-like Domain"/>
    <property type="match status" value="1"/>
</dbReference>
<protein>
    <submittedName>
        <fullName evidence="3">Epimerase</fullName>
    </submittedName>
</protein>
<accession>A0A1E7K0K1</accession>
<evidence type="ECO:0000259" key="2">
    <source>
        <dbReference type="Pfam" id="PF01370"/>
    </source>
</evidence>
<dbReference type="InterPro" id="IPR050177">
    <property type="entry name" value="Lipid_A_modif_metabolic_enz"/>
</dbReference>
<name>A0A1E7K0K1_9ACTN</name>
<dbReference type="RefSeq" id="WP_069991019.1">
    <property type="nucleotide sequence ID" value="NZ_LJGV01000022.1"/>
</dbReference>
<comment type="caution">
    <text evidence="3">The sequence shown here is derived from an EMBL/GenBank/DDBJ whole genome shotgun (WGS) entry which is preliminary data.</text>
</comment>
<dbReference type="EMBL" id="LJGV01000022">
    <property type="protein sequence ID" value="OEU97454.1"/>
    <property type="molecule type" value="Genomic_DNA"/>
</dbReference>
<feature type="region of interest" description="Disordered" evidence="1">
    <location>
        <begin position="306"/>
        <end position="325"/>
    </location>
</feature>
<dbReference type="PATRIC" id="fig|943816.4.peg.501"/>
<sequence length="325" mass="33999">MTTIAVTGASGFCGSYVARAAAVRGAEVRCVGRRPGPVGRHLRWDAASGEVPDLGGADVVVHCAAAVGDPAAGSAAEAAMRAVNVTGTARLLEAAAGRPVVWVSSASVYAPGPGRARIREEHPVRAQLNAYGRTKAAGEALALAAGAVVLRPRAVYGVGDPHLVPRLLGRVRRGLLLLPGRDVQLSLTAVENLADACLAAGDDAWPPGAYNIADPVPYRRDEAVRTVLAAHGVHARVEHLPVPLARAAGAAAEHLWRLHPRAEPPLTRYAVDQLAHGVVLDVTRARRRGWTAPRTLADYARAVASVAEGTPSARPPRRRRGRGNR</sequence>